<name>F0SZ10_SYNGF</name>
<evidence type="ECO:0000313" key="2">
    <source>
        <dbReference type="EMBL" id="ADY56047.1"/>
    </source>
</evidence>
<dbReference type="eggNOG" id="ENOG5033J3I">
    <property type="taxonomic scope" value="Bacteria"/>
</dbReference>
<dbReference type="HOGENOM" id="CLU_1119714_0_0_9"/>
<accession>F0SZ10</accession>
<gene>
    <name evidence="2" type="ordered locus">Sgly_1750</name>
</gene>
<dbReference type="KEGG" id="sgy:Sgly_1750"/>
<proteinExistence type="predicted"/>
<feature type="transmembrane region" description="Helical" evidence="1">
    <location>
        <begin position="47"/>
        <end position="66"/>
    </location>
</feature>
<keyword evidence="1" id="KW-0472">Membrane</keyword>
<dbReference type="EMBL" id="CP002547">
    <property type="protein sequence ID" value="ADY56047.1"/>
    <property type="molecule type" value="Genomic_DNA"/>
</dbReference>
<reference evidence="2 3" key="1">
    <citation type="journal article" date="2011" name="Stand. Genomic Sci.">
        <title>Complete genome sequence of Syntrophobotulus glycolicus type strain (FlGlyR).</title>
        <authorList>
            <person name="Han C."/>
            <person name="Mwirichia R."/>
            <person name="Chertkov O."/>
            <person name="Held B."/>
            <person name="Lapidus A."/>
            <person name="Nolan M."/>
            <person name="Lucas S."/>
            <person name="Hammon N."/>
            <person name="Deshpande S."/>
            <person name="Cheng J.F."/>
            <person name="Tapia R."/>
            <person name="Goodwin L."/>
            <person name="Pitluck S."/>
            <person name="Huntemann M."/>
            <person name="Liolios K."/>
            <person name="Ivanova N."/>
            <person name="Pagani I."/>
            <person name="Mavromatis K."/>
            <person name="Ovchinikova G."/>
            <person name="Pati A."/>
            <person name="Chen A."/>
            <person name="Palaniappan K."/>
            <person name="Land M."/>
            <person name="Hauser L."/>
            <person name="Brambilla E.M."/>
            <person name="Rohde M."/>
            <person name="Spring S."/>
            <person name="Sikorski J."/>
            <person name="Goker M."/>
            <person name="Woyke T."/>
            <person name="Bristow J."/>
            <person name="Eisen J.A."/>
            <person name="Markowitz V."/>
            <person name="Hugenholtz P."/>
            <person name="Kyrpides N.C."/>
            <person name="Klenk H.P."/>
            <person name="Detter J.C."/>
        </authorList>
    </citation>
    <scope>NUCLEOTIDE SEQUENCE [LARGE SCALE GENOMIC DNA]</scope>
    <source>
        <strain evidence="3">DSM 8271 / FlGlyR</strain>
    </source>
</reference>
<protein>
    <submittedName>
        <fullName evidence="2">Uncharacterized protein</fullName>
    </submittedName>
</protein>
<feature type="transmembrane region" description="Helical" evidence="1">
    <location>
        <begin position="12"/>
        <end position="35"/>
    </location>
</feature>
<dbReference type="AlphaFoldDB" id="F0SZ10"/>
<organism evidence="2 3">
    <name type="scientific">Syntrophobotulus glycolicus (strain DSM 8271 / FlGlyR)</name>
    <dbReference type="NCBI Taxonomy" id="645991"/>
    <lineage>
        <taxon>Bacteria</taxon>
        <taxon>Bacillati</taxon>
        <taxon>Bacillota</taxon>
        <taxon>Clostridia</taxon>
        <taxon>Eubacteriales</taxon>
        <taxon>Desulfitobacteriaceae</taxon>
        <taxon>Syntrophobotulus</taxon>
    </lineage>
</organism>
<evidence type="ECO:0000313" key="3">
    <source>
        <dbReference type="Proteomes" id="UP000007488"/>
    </source>
</evidence>
<dbReference type="RefSeq" id="WP_013624915.1">
    <property type="nucleotide sequence ID" value="NC_015172.1"/>
</dbReference>
<dbReference type="OrthoDB" id="2455517at2"/>
<sequence>MEETSGSIFNIFQFPLFCIIIILLLGGCFAAAAIWKKNILSIFCSKYLMIGYCGLLIILAFGSYLLPEKRLLKPISAVQEQAYGQAEKELFSLSIEELSQSIDEGRINEKSNIIRNTKMTFPSESDQLEIILQNSNQAIWIEKKEADDGIIEANYISYFKFKDYDMTRIALPPTFSKNENQMTIEVPPQTIQFIAFDQDFAVSQFTPGSASYQARNFSSFTSFQKIYLRIPENIQVKANTEINYVKKS</sequence>
<keyword evidence="1" id="KW-0812">Transmembrane</keyword>
<evidence type="ECO:0000256" key="1">
    <source>
        <dbReference type="SAM" id="Phobius"/>
    </source>
</evidence>
<keyword evidence="3" id="KW-1185">Reference proteome</keyword>
<dbReference type="Proteomes" id="UP000007488">
    <property type="component" value="Chromosome"/>
</dbReference>
<keyword evidence="1" id="KW-1133">Transmembrane helix</keyword>
<dbReference type="STRING" id="645991.Sgly_1750"/>
<reference evidence="3" key="2">
    <citation type="submission" date="2011-02" db="EMBL/GenBank/DDBJ databases">
        <title>The complete genome of Syntrophobotulus glycolicus DSM 8271.</title>
        <authorList>
            <person name="Lucas S."/>
            <person name="Copeland A."/>
            <person name="Lapidus A."/>
            <person name="Bruce D."/>
            <person name="Goodwin L."/>
            <person name="Pitluck S."/>
            <person name="Kyrpides N."/>
            <person name="Mavromatis K."/>
            <person name="Pagani I."/>
            <person name="Ivanova N."/>
            <person name="Mikhailova N."/>
            <person name="Chertkov O."/>
            <person name="Held B."/>
            <person name="Detter J.C."/>
            <person name="Tapia R."/>
            <person name="Han C."/>
            <person name="Land M."/>
            <person name="Hauser L."/>
            <person name="Markowitz V."/>
            <person name="Cheng J.-F."/>
            <person name="Hugenholtz P."/>
            <person name="Woyke T."/>
            <person name="Wu D."/>
            <person name="Spring S."/>
            <person name="Schroeder M."/>
            <person name="Brambilla E."/>
            <person name="Klenk H.-P."/>
            <person name="Eisen J.A."/>
        </authorList>
    </citation>
    <scope>NUCLEOTIDE SEQUENCE [LARGE SCALE GENOMIC DNA]</scope>
    <source>
        <strain evidence="3">DSM 8271 / FlGlyR</strain>
    </source>
</reference>